<dbReference type="InterPro" id="IPR003439">
    <property type="entry name" value="ABC_transporter-like_ATP-bd"/>
</dbReference>
<dbReference type="CDD" id="cd03230">
    <property type="entry name" value="ABC_DR_subfamily_A"/>
    <property type="match status" value="1"/>
</dbReference>
<dbReference type="SMART" id="SM00382">
    <property type="entry name" value="AAA"/>
    <property type="match status" value="1"/>
</dbReference>
<dbReference type="SUPFAM" id="SSF52540">
    <property type="entry name" value="P-loop containing nucleoside triphosphate hydrolases"/>
    <property type="match status" value="1"/>
</dbReference>
<keyword evidence="8" id="KW-1185">Reference proteome</keyword>
<dbReference type="EMBL" id="RFFI01000142">
    <property type="protein sequence ID" value="RMI04638.1"/>
    <property type="molecule type" value="Genomic_DNA"/>
</dbReference>
<dbReference type="InterPro" id="IPR003593">
    <property type="entry name" value="AAA+_ATPase"/>
</dbReference>
<organism evidence="7 8">
    <name type="scientific">Cellulomonas triticagri</name>
    <dbReference type="NCBI Taxonomy" id="2483352"/>
    <lineage>
        <taxon>Bacteria</taxon>
        <taxon>Bacillati</taxon>
        <taxon>Actinomycetota</taxon>
        <taxon>Actinomycetes</taxon>
        <taxon>Micrococcales</taxon>
        <taxon>Cellulomonadaceae</taxon>
        <taxon>Cellulomonas</taxon>
    </lineage>
</organism>
<dbReference type="InterPro" id="IPR027417">
    <property type="entry name" value="P-loop_NTPase"/>
</dbReference>
<evidence type="ECO:0000256" key="1">
    <source>
        <dbReference type="ARBA" id="ARBA00004202"/>
    </source>
</evidence>
<keyword evidence="2" id="KW-0813">Transport</keyword>
<sequence length="305" mass="32370">MSGVSPAPLVALDRVTRRYGDVTALDDVSLTVGEGEMVGLLGPNGAGKSTLLSLVQGLRRPDSGTVRLCGLDPRDPAARVGLGSTPQETGLPATLRVGEVVDLVAGHYRDPMPRGEVLERFGLTDLARRQTGGLSGGQRRRLAVALSLVGRPRVVLLDEPTTGLDVEARHTLWQALRDYQAGGATVVVTSHYLEEIEALARRVVVIGAGRVLADDDLTAVLAMAAARRVLLEVPTEHEAALAALPGVLDVRREDRRTVLLAGDADEVVRALVRSGLPFRDLEVRGASLEEAFLALTSGADPEEPR</sequence>
<keyword evidence="4 7" id="KW-0067">ATP-binding</keyword>
<dbReference type="InterPro" id="IPR050763">
    <property type="entry name" value="ABC_transporter_ATP-binding"/>
</dbReference>
<reference evidence="7 8" key="1">
    <citation type="submission" date="2018-10" db="EMBL/GenBank/DDBJ databases">
        <title>Isolation, diversity and antifungal activity of actinobacteria from wheat.</title>
        <authorList>
            <person name="Han C."/>
        </authorList>
    </citation>
    <scope>NUCLEOTIDE SEQUENCE [LARGE SCALE GENOMIC DNA]</scope>
    <source>
        <strain evidence="7 8">NEAU-YY56</strain>
    </source>
</reference>
<keyword evidence="3" id="KW-0547">Nucleotide-binding</keyword>
<dbReference type="Proteomes" id="UP000269289">
    <property type="component" value="Unassembled WGS sequence"/>
</dbReference>
<dbReference type="GO" id="GO:0005886">
    <property type="term" value="C:plasma membrane"/>
    <property type="evidence" value="ECO:0007669"/>
    <property type="project" value="UniProtKB-SubCell"/>
</dbReference>
<comment type="caution">
    <text evidence="7">The sequence shown here is derived from an EMBL/GenBank/DDBJ whole genome shotgun (WGS) entry which is preliminary data.</text>
</comment>
<dbReference type="PROSITE" id="PS50893">
    <property type="entry name" value="ABC_TRANSPORTER_2"/>
    <property type="match status" value="1"/>
</dbReference>
<protein>
    <submittedName>
        <fullName evidence="7">ABC transporter ATP-binding protein</fullName>
    </submittedName>
</protein>
<dbReference type="AlphaFoldDB" id="A0A3M2J1X2"/>
<dbReference type="InterPro" id="IPR017871">
    <property type="entry name" value="ABC_transporter-like_CS"/>
</dbReference>
<dbReference type="PANTHER" id="PTHR42711:SF17">
    <property type="entry name" value="ABC TRANSPORTER ATP-BINDING PROTEIN"/>
    <property type="match status" value="1"/>
</dbReference>
<dbReference type="PANTHER" id="PTHR42711">
    <property type="entry name" value="ABC TRANSPORTER ATP-BINDING PROTEIN"/>
    <property type="match status" value="1"/>
</dbReference>
<accession>A0A3M2J1X2</accession>
<dbReference type="PROSITE" id="PS00211">
    <property type="entry name" value="ABC_TRANSPORTER_1"/>
    <property type="match status" value="1"/>
</dbReference>
<dbReference type="Pfam" id="PF00005">
    <property type="entry name" value="ABC_tran"/>
    <property type="match status" value="1"/>
</dbReference>
<evidence type="ECO:0000256" key="5">
    <source>
        <dbReference type="ARBA" id="ARBA00023251"/>
    </source>
</evidence>
<evidence type="ECO:0000313" key="8">
    <source>
        <dbReference type="Proteomes" id="UP000269289"/>
    </source>
</evidence>
<evidence type="ECO:0000256" key="2">
    <source>
        <dbReference type="ARBA" id="ARBA00022448"/>
    </source>
</evidence>
<proteinExistence type="predicted"/>
<dbReference type="GO" id="GO:0005524">
    <property type="term" value="F:ATP binding"/>
    <property type="evidence" value="ECO:0007669"/>
    <property type="project" value="UniProtKB-KW"/>
</dbReference>
<dbReference type="GO" id="GO:0046677">
    <property type="term" value="P:response to antibiotic"/>
    <property type="evidence" value="ECO:0007669"/>
    <property type="project" value="UniProtKB-KW"/>
</dbReference>
<feature type="domain" description="ABC transporter" evidence="6">
    <location>
        <begin position="10"/>
        <end position="233"/>
    </location>
</feature>
<evidence type="ECO:0000256" key="3">
    <source>
        <dbReference type="ARBA" id="ARBA00022741"/>
    </source>
</evidence>
<dbReference type="GO" id="GO:0016887">
    <property type="term" value="F:ATP hydrolysis activity"/>
    <property type="evidence" value="ECO:0007669"/>
    <property type="project" value="InterPro"/>
</dbReference>
<evidence type="ECO:0000256" key="4">
    <source>
        <dbReference type="ARBA" id="ARBA00022840"/>
    </source>
</evidence>
<keyword evidence="5" id="KW-0046">Antibiotic resistance</keyword>
<dbReference type="Gene3D" id="3.40.50.300">
    <property type="entry name" value="P-loop containing nucleotide triphosphate hydrolases"/>
    <property type="match status" value="1"/>
</dbReference>
<gene>
    <name evidence="7" type="ORF">EBM89_18210</name>
</gene>
<dbReference type="OrthoDB" id="9804819at2"/>
<evidence type="ECO:0000259" key="6">
    <source>
        <dbReference type="PROSITE" id="PS50893"/>
    </source>
</evidence>
<evidence type="ECO:0000313" key="7">
    <source>
        <dbReference type="EMBL" id="RMI04638.1"/>
    </source>
</evidence>
<name>A0A3M2J1X2_9CELL</name>
<comment type="subcellular location">
    <subcellularLocation>
        <location evidence="1">Cell membrane</location>
        <topology evidence="1">Peripheral membrane protein</topology>
    </subcellularLocation>
</comment>